<evidence type="ECO:0000256" key="7">
    <source>
        <dbReference type="ARBA" id="ARBA00023136"/>
    </source>
</evidence>
<evidence type="ECO:0000256" key="3">
    <source>
        <dbReference type="ARBA" id="ARBA00022448"/>
    </source>
</evidence>
<comment type="similarity">
    <text evidence="2 8">Belongs to the ZIP transporter (TC 2.A.5) family.</text>
</comment>
<gene>
    <name evidence="9" type="ORF">GPM918_LOCUS7116</name>
    <name evidence="10" type="ORF">OVA965_LOCUS30038</name>
    <name evidence="11" type="ORF">SRO942_LOCUS7116</name>
    <name evidence="12" type="ORF">TMI583_LOCUS30836</name>
</gene>
<dbReference type="Proteomes" id="UP000663829">
    <property type="component" value="Unassembled WGS sequence"/>
</dbReference>
<evidence type="ECO:0000256" key="5">
    <source>
        <dbReference type="ARBA" id="ARBA00022989"/>
    </source>
</evidence>
<dbReference type="EMBL" id="CAJOBC010001142">
    <property type="protein sequence ID" value="CAF3658672.1"/>
    <property type="molecule type" value="Genomic_DNA"/>
</dbReference>
<organism evidence="9 13">
    <name type="scientific">Didymodactylos carnosus</name>
    <dbReference type="NCBI Taxonomy" id="1234261"/>
    <lineage>
        <taxon>Eukaryota</taxon>
        <taxon>Metazoa</taxon>
        <taxon>Spiralia</taxon>
        <taxon>Gnathifera</taxon>
        <taxon>Rotifera</taxon>
        <taxon>Eurotatoria</taxon>
        <taxon>Bdelloidea</taxon>
        <taxon>Philodinida</taxon>
        <taxon>Philodinidae</taxon>
        <taxon>Didymodactylos</taxon>
    </lineage>
</organism>
<dbReference type="NCBIfam" id="TIGR00820">
    <property type="entry name" value="zip"/>
    <property type="match status" value="1"/>
</dbReference>
<proteinExistence type="inferred from homology"/>
<dbReference type="Proteomes" id="UP000682733">
    <property type="component" value="Unassembled WGS sequence"/>
</dbReference>
<evidence type="ECO:0000313" key="9">
    <source>
        <dbReference type="EMBL" id="CAF0871356.1"/>
    </source>
</evidence>
<dbReference type="Proteomes" id="UP000681722">
    <property type="component" value="Unassembled WGS sequence"/>
</dbReference>
<dbReference type="EMBL" id="CAJOBA010043197">
    <property type="protein sequence ID" value="CAF4145745.1"/>
    <property type="molecule type" value="Genomic_DNA"/>
</dbReference>
<sequence length="364" mass="39973">MISKIDTTTPESDLCVLSDDEINADYKSTLRIISIFVILFTSFLGASLSVATLRVKFLHLNPIIINVGKFFGSGVVLATGFIHMLPTAMEALTDSCLPNSWKVYGAYAGLFSMIAVLTMQLIEFIAHQRYRNIGKVDVSTNPEPPVVIEQCCNHDDHQTDQQDHKVQFQEQQKSTIVKVEAEKIEFDNEHEGCFHGAALQESQQHKISTYLLEIGIATHSILIGIALGTTNGSEFVALFIAIIFHQFFEGIALGAQIARLNQTSLLPAICMVIFFAITTPIGIAIGIGIHASTYSPKSTAALLVNGIFDSISAGILIYIALVNLIAAEFSNSRTFYVLRTRLKILYYVSLYMGVALMSIVALWA</sequence>
<feature type="transmembrane region" description="Helical" evidence="8">
    <location>
        <begin position="210"/>
        <end position="229"/>
    </location>
</feature>
<evidence type="ECO:0000256" key="6">
    <source>
        <dbReference type="ARBA" id="ARBA00023065"/>
    </source>
</evidence>
<keyword evidence="5 8" id="KW-1133">Transmembrane helix</keyword>
<keyword evidence="4 8" id="KW-0812">Transmembrane</keyword>
<feature type="transmembrane region" description="Helical" evidence="8">
    <location>
        <begin position="301"/>
        <end position="324"/>
    </location>
</feature>
<keyword evidence="7 8" id="KW-0472">Membrane</keyword>
<evidence type="ECO:0000313" key="13">
    <source>
        <dbReference type="Proteomes" id="UP000663829"/>
    </source>
</evidence>
<evidence type="ECO:0000256" key="8">
    <source>
        <dbReference type="RuleBase" id="RU362088"/>
    </source>
</evidence>
<reference evidence="9" key="1">
    <citation type="submission" date="2021-02" db="EMBL/GenBank/DDBJ databases">
        <authorList>
            <person name="Nowell W R."/>
        </authorList>
    </citation>
    <scope>NUCLEOTIDE SEQUENCE</scope>
</reference>
<dbReference type="GO" id="GO:0005385">
    <property type="term" value="F:zinc ion transmembrane transporter activity"/>
    <property type="evidence" value="ECO:0007669"/>
    <property type="project" value="InterPro"/>
</dbReference>
<dbReference type="InterPro" id="IPR003689">
    <property type="entry name" value="ZIP"/>
</dbReference>
<dbReference type="InterPro" id="IPR004698">
    <property type="entry name" value="Zn/Fe_permease_fun/pln"/>
</dbReference>
<dbReference type="AlphaFoldDB" id="A0A813XXB0"/>
<protein>
    <submittedName>
        <fullName evidence="9">Uncharacterized protein</fullName>
    </submittedName>
</protein>
<dbReference type="Pfam" id="PF02535">
    <property type="entry name" value="Zip"/>
    <property type="match status" value="1"/>
</dbReference>
<evidence type="ECO:0000313" key="12">
    <source>
        <dbReference type="EMBL" id="CAF4145745.1"/>
    </source>
</evidence>
<evidence type="ECO:0000256" key="2">
    <source>
        <dbReference type="ARBA" id="ARBA00006939"/>
    </source>
</evidence>
<feature type="transmembrane region" description="Helical" evidence="8">
    <location>
        <begin position="344"/>
        <end position="363"/>
    </location>
</feature>
<dbReference type="PANTHER" id="PTHR11040:SF44">
    <property type="entry name" value="PROTEIN ZNTC-RELATED"/>
    <property type="match status" value="1"/>
</dbReference>
<dbReference type="EMBL" id="CAJNOQ010001142">
    <property type="protein sequence ID" value="CAF0871356.1"/>
    <property type="molecule type" value="Genomic_DNA"/>
</dbReference>
<evidence type="ECO:0000256" key="1">
    <source>
        <dbReference type="ARBA" id="ARBA00004141"/>
    </source>
</evidence>
<keyword evidence="3 8" id="KW-0813">Transport</keyword>
<feature type="transmembrane region" description="Helical" evidence="8">
    <location>
        <begin position="235"/>
        <end position="253"/>
    </location>
</feature>
<dbReference type="PANTHER" id="PTHR11040">
    <property type="entry name" value="ZINC/IRON TRANSPORTER"/>
    <property type="match status" value="1"/>
</dbReference>
<feature type="transmembrane region" description="Helical" evidence="8">
    <location>
        <begin position="104"/>
        <end position="126"/>
    </location>
</feature>
<comment type="caution">
    <text evidence="9">The sequence shown here is derived from an EMBL/GenBank/DDBJ whole genome shotgun (WGS) entry which is preliminary data.</text>
</comment>
<evidence type="ECO:0000313" key="11">
    <source>
        <dbReference type="EMBL" id="CAF3658672.1"/>
    </source>
</evidence>
<keyword evidence="13" id="KW-1185">Reference proteome</keyword>
<evidence type="ECO:0000313" key="10">
    <source>
        <dbReference type="EMBL" id="CAF1334314.1"/>
    </source>
</evidence>
<name>A0A813XXB0_9BILA</name>
<keyword evidence="6 8" id="KW-0406">Ion transport</keyword>
<feature type="transmembrane region" description="Helical" evidence="8">
    <location>
        <begin position="32"/>
        <end position="51"/>
    </location>
</feature>
<dbReference type="EMBL" id="CAJNOK010021572">
    <property type="protein sequence ID" value="CAF1334314.1"/>
    <property type="molecule type" value="Genomic_DNA"/>
</dbReference>
<comment type="subcellular location">
    <subcellularLocation>
        <location evidence="1 8">Membrane</location>
        <topology evidence="1 8">Multi-pass membrane protein</topology>
    </subcellularLocation>
</comment>
<dbReference type="Proteomes" id="UP000677228">
    <property type="component" value="Unassembled WGS sequence"/>
</dbReference>
<dbReference type="GO" id="GO:0005886">
    <property type="term" value="C:plasma membrane"/>
    <property type="evidence" value="ECO:0007669"/>
    <property type="project" value="TreeGrafter"/>
</dbReference>
<accession>A0A813XXB0</accession>
<dbReference type="OrthoDB" id="448280at2759"/>
<feature type="transmembrane region" description="Helical" evidence="8">
    <location>
        <begin position="265"/>
        <end position="289"/>
    </location>
</feature>
<feature type="transmembrane region" description="Helical" evidence="8">
    <location>
        <begin position="63"/>
        <end position="84"/>
    </location>
</feature>
<evidence type="ECO:0000256" key="4">
    <source>
        <dbReference type="ARBA" id="ARBA00022692"/>
    </source>
</evidence>